<keyword evidence="8" id="KW-1185">Reference proteome</keyword>
<organism evidence="7 8">
    <name type="scientific">Phaedon cochleariae</name>
    <name type="common">Mustard beetle</name>
    <dbReference type="NCBI Taxonomy" id="80249"/>
    <lineage>
        <taxon>Eukaryota</taxon>
        <taxon>Metazoa</taxon>
        <taxon>Ecdysozoa</taxon>
        <taxon>Arthropoda</taxon>
        <taxon>Hexapoda</taxon>
        <taxon>Insecta</taxon>
        <taxon>Pterygota</taxon>
        <taxon>Neoptera</taxon>
        <taxon>Endopterygota</taxon>
        <taxon>Coleoptera</taxon>
        <taxon>Polyphaga</taxon>
        <taxon>Cucujiformia</taxon>
        <taxon>Chrysomeloidea</taxon>
        <taxon>Chrysomelidae</taxon>
        <taxon>Chrysomelinae</taxon>
        <taxon>Chrysomelini</taxon>
        <taxon>Phaedon</taxon>
    </lineage>
</organism>
<dbReference type="AlphaFoldDB" id="A0A9P0GT15"/>
<evidence type="ECO:0000313" key="7">
    <source>
        <dbReference type="EMBL" id="CAH1163355.1"/>
    </source>
</evidence>
<evidence type="ECO:0000256" key="4">
    <source>
        <dbReference type="SAM" id="Phobius"/>
    </source>
</evidence>
<evidence type="ECO:0000256" key="2">
    <source>
        <dbReference type="ARBA" id="ARBA00022729"/>
    </source>
</evidence>
<dbReference type="OrthoDB" id="2151624at2759"/>
<evidence type="ECO:0000256" key="1">
    <source>
        <dbReference type="ARBA" id="ARBA00022614"/>
    </source>
</evidence>
<protein>
    <recommendedName>
        <fullName evidence="6">LRRCT domain-containing protein</fullName>
    </recommendedName>
</protein>
<keyword evidence="4" id="KW-0812">Transmembrane</keyword>
<dbReference type="PROSITE" id="PS51450">
    <property type="entry name" value="LRR"/>
    <property type="match status" value="2"/>
</dbReference>
<keyword evidence="4" id="KW-0472">Membrane</keyword>
<gene>
    <name evidence="7" type="ORF">PHAECO_LOCUS8575</name>
</gene>
<keyword evidence="2 5" id="KW-0732">Signal</keyword>
<accession>A0A9P0GT15</accession>
<dbReference type="SMART" id="SM00369">
    <property type="entry name" value="LRR_TYP"/>
    <property type="match status" value="9"/>
</dbReference>
<keyword evidence="3" id="KW-0677">Repeat</keyword>
<dbReference type="PANTHER" id="PTHR24366">
    <property type="entry name" value="IG(IMMUNOGLOBULIN) AND LRR(LEUCINE RICH REPEAT) DOMAINS"/>
    <property type="match status" value="1"/>
</dbReference>
<dbReference type="EMBL" id="OU896710">
    <property type="protein sequence ID" value="CAH1163355.1"/>
    <property type="molecule type" value="Genomic_DNA"/>
</dbReference>
<keyword evidence="4" id="KW-1133">Transmembrane helix</keyword>
<dbReference type="Gene3D" id="3.80.10.10">
    <property type="entry name" value="Ribonuclease Inhibitor"/>
    <property type="match status" value="3"/>
</dbReference>
<evidence type="ECO:0000259" key="6">
    <source>
        <dbReference type="SMART" id="SM00082"/>
    </source>
</evidence>
<dbReference type="SMART" id="SM00082">
    <property type="entry name" value="LRRCT"/>
    <property type="match status" value="1"/>
</dbReference>
<dbReference type="SUPFAM" id="SSF52058">
    <property type="entry name" value="L domain-like"/>
    <property type="match status" value="1"/>
</dbReference>
<evidence type="ECO:0000256" key="5">
    <source>
        <dbReference type="SAM" id="SignalP"/>
    </source>
</evidence>
<feature type="domain" description="LRRCT" evidence="6">
    <location>
        <begin position="376"/>
        <end position="428"/>
    </location>
</feature>
<feature type="chain" id="PRO_5040479379" description="LRRCT domain-containing protein" evidence="5">
    <location>
        <begin position="26"/>
        <end position="724"/>
    </location>
</feature>
<dbReference type="Proteomes" id="UP001153737">
    <property type="component" value="Chromosome 4"/>
</dbReference>
<dbReference type="SMART" id="SM00365">
    <property type="entry name" value="LRR_SD22"/>
    <property type="match status" value="5"/>
</dbReference>
<name>A0A9P0GT15_PHACE</name>
<keyword evidence="1" id="KW-0433">Leucine-rich repeat</keyword>
<reference evidence="7" key="1">
    <citation type="submission" date="2022-01" db="EMBL/GenBank/DDBJ databases">
        <authorList>
            <person name="King R."/>
        </authorList>
    </citation>
    <scope>NUCLEOTIDE SEQUENCE</scope>
</reference>
<proteinExistence type="predicted"/>
<evidence type="ECO:0000256" key="3">
    <source>
        <dbReference type="ARBA" id="ARBA00022737"/>
    </source>
</evidence>
<dbReference type="InterPro" id="IPR003591">
    <property type="entry name" value="Leu-rich_rpt_typical-subtyp"/>
</dbReference>
<dbReference type="InterPro" id="IPR000483">
    <property type="entry name" value="Cys-rich_flank_reg_C"/>
</dbReference>
<evidence type="ECO:0000313" key="8">
    <source>
        <dbReference type="Proteomes" id="UP001153737"/>
    </source>
</evidence>
<feature type="signal peptide" evidence="5">
    <location>
        <begin position="1"/>
        <end position="25"/>
    </location>
</feature>
<dbReference type="GO" id="GO:0071944">
    <property type="term" value="C:cell periphery"/>
    <property type="evidence" value="ECO:0007669"/>
    <property type="project" value="UniProtKB-ARBA"/>
</dbReference>
<dbReference type="PANTHER" id="PTHR24366:SF165">
    <property type="entry name" value="LEUCINE-RICH TENDON-SPECIFIC PROTEIN, ISOFORM C"/>
    <property type="match status" value="1"/>
</dbReference>
<dbReference type="Pfam" id="PF13855">
    <property type="entry name" value="LRR_8"/>
    <property type="match status" value="2"/>
</dbReference>
<sequence length="724" mass="80599">MYLIIFSSSMWWLVFSLLWWCGSSAIPSPGTDEWKCPEIAEQPVLECSCDMPHTLRCTGDRSALAVIARTLRSMKAASISLLDCTVQNVTIISGPILEGVALHGLVVSSGEIRKIHPTAFQKLASPLQALGLPNNQLLSVPSEALRSLPELDRLDLSGNKMKSLDESSFKGLRNLSFIDLSNNVLSRISPTTFEDLPQLRVLRLRGNRLTVATITKLNSFSTVEELDISENAFVGPLEPNTFPRMENLRDLQLSHNSLSSIKMGALKGLSNLTSLRLSHNQIDVIEDNAFSHLTFLVILDLAHNRIVAVSGASLAHLNNLTDLDVRHNFLRALTADLIIPLKNLRNLNLDENDISIVASDALKSSTVLQRFTLSDNPLNCDCSLDEFAAWLMNSSLSHEDKSSAVCTTPPSLENGLLIEVPLDSLICGEDEQDTMMAPLSAPFQAKINLKDFKYDGNDVQLKWSVEDEASPYTCDAIFVYEEQGPNEVLVESFPIKCNSSHMVDPKVLNVSVPYTVELEKEHRYRYCVVLLEAGQTDEVSLILGCSDVLPLIQNVKIQQTTNYSVKLPNVISIRANLSSYGVLSINVHIYPRAECQLNLAILQQSDLISQRTIDCETPSYSFIGLDEGPYRVCANVIESGPSLNLNKSRCVTVFKKEIRGFTHLDIAFVSIFLVLCLMVIVLIWGVRRIILKPKIETHQYFLHPECEDHVQHNRYVKLQATTKL</sequence>
<dbReference type="InterPro" id="IPR001611">
    <property type="entry name" value="Leu-rich_rpt"/>
</dbReference>
<dbReference type="InterPro" id="IPR032675">
    <property type="entry name" value="LRR_dom_sf"/>
</dbReference>
<dbReference type="FunFam" id="3.80.10.10:FF:001164">
    <property type="entry name" value="GH01279p"/>
    <property type="match status" value="1"/>
</dbReference>
<reference evidence="7" key="2">
    <citation type="submission" date="2022-10" db="EMBL/GenBank/DDBJ databases">
        <authorList>
            <consortium name="ENA_rothamsted_submissions"/>
            <consortium name="culmorum"/>
            <person name="King R."/>
        </authorList>
    </citation>
    <scope>NUCLEOTIDE SEQUENCE</scope>
</reference>
<feature type="transmembrane region" description="Helical" evidence="4">
    <location>
        <begin position="666"/>
        <end position="686"/>
    </location>
</feature>